<dbReference type="RefSeq" id="XP_043009325.1">
    <property type="nucleotide sequence ID" value="XM_043154037.1"/>
</dbReference>
<keyword evidence="3" id="KW-1185">Reference proteome</keyword>
<feature type="transmembrane region" description="Helical" evidence="1">
    <location>
        <begin position="66"/>
        <end position="83"/>
    </location>
</feature>
<reference evidence="2" key="1">
    <citation type="journal article" date="2021" name="Genome Biol. Evol.">
        <title>The assembled and annotated genome of the fairy-ring fungus Marasmius oreades.</title>
        <authorList>
            <person name="Hiltunen M."/>
            <person name="Ament-Velasquez S.L."/>
            <person name="Johannesson H."/>
        </authorList>
    </citation>
    <scope>NUCLEOTIDE SEQUENCE</scope>
    <source>
        <strain evidence="2">03SP1</strain>
    </source>
</reference>
<keyword evidence="1" id="KW-1133">Transmembrane helix</keyword>
<feature type="transmembrane region" description="Helical" evidence="1">
    <location>
        <begin position="241"/>
        <end position="259"/>
    </location>
</feature>
<organism evidence="2 3">
    <name type="scientific">Marasmius oreades</name>
    <name type="common">fairy-ring Marasmius</name>
    <dbReference type="NCBI Taxonomy" id="181124"/>
    <lineage>
        <taxon>Eukaryota</taxon>
        <taxon>Fungi</taxon>
        <taxon>Dikarya</taxon>
        <taxon>Basidiomycota</taxon>
        <taxon>Agaricomycotina</taxon>
        <taxon>Agaricomycetes</taxon>
        <taxon>Agaricomycetidae</taxon>
        <taxon>Agaricales</taxon>
        <taxon>Marasmiineae</taxon>
        <taxon>Marasmiaceae</taxon>
        <taxon>Marasmius</taxon>
    </lineage>
</organism>
<evidence type="ECO:0000313" key="3">
    <source>
        <dbReference type="Proteomes" id="UP001049176"/>
    </source>
</evidence>
<feature type="transmembrane region" description="Helical" evidence="1">
    <location>
        <begin position="27"/>
        <end position="46"/>
    </location>
</feature>
<proteinExistence type="predicted"/>
<feature type="transmembrane region" description="Helical" evidence="1">
    <location>
        <begin position="199"/>
        <end position="221"/>
    </location>
</feature>
<dbReference type="AlphaFoldDB" id="A0A9P7UT45"/>
<name>A0A9P7UT45_9AGAR</name>
<dbReference type="Proteomes" id="UP001049176">
    <property type="component" value="Chromosome 5"/>
</dbReference>
<gene>
    <name evidence="2" type="ORF">E1B28_009170</name>
</gene>
<feature type="transmembrane region" description="Helical" evidence="1">
    <location>
        <begin position="119"/>
        <end position="141"/>
    </location>
</feature>
<evidence type="ECO:0000256" key="1">
    <source>
        <dbReference type="SAM" id="Phobius"/>
    </source>
</evidence>
<comment type="caution">
    <text evidence="2">The sequence shown here is derived from an EMBL/GenBank/DDBJ whole genome shotgun (WGS) entry which is preliminary data.</text>
</comment>
<dbReference type="OrthoDB" id="3265563at2759"/>
<accession>A0A9P7UT45</accession>
<dbReference type="GeneID" id="66078246"/>
<feature type="transmembrane region" description="Helical" evidence="1">
    <location>
        <begin position="153"/>
        <end position="179"/>
    </location>
</feature>
<feature type="transmembrane region" description="Helical" evidence="1">
    <location>
        <begin position="271"/>
        <end position="289"/>
    </location>
</feature>
<keyword evidence="1" id="KW-0812">Transmembrane</keyword>
<dbReference type="EMBL" id="CM032185">
    <property type="protein sequence ID" value="KAG7092855.1"/>
    <property type="molecule type" value="Genomic_DNA"/>
</dbReference>
<evidence type="ECO:0000313" key="2">
    <source>
        <dbReference type="EMBL" id="KAG7092855.1"/>
    </source>
</evidence>
<keyword evidence="1" id="KW-0472">Membrane</keyword>
<dbReference type="KEGG" id="more:E1B28_009170"/>
<protein>
    <submittedName>
        <fullName evidence="2">Uncharacterized protein</fullName>
    </submittedName>
</protein>
<sequence length="356" mass="39732">MILVLAQISARMSTTDSESQLDVGQVIIRPIVTVTVMCIVYGFYIALFSHCMQLLRHGGLSRRSRYLWSTVTLFVASTGMVAVEITKVLHDSVVEFTSAKTQDLQPFYNLLKHDAVRRVIYAFAYTLPIIANVAADFILIHRCYTVWGAKKRILIPMIVTSFAVTMISSTGLIMSIIGFRDTTIKSNMALFNNGGNIQAIGWIMSAIFNFALTLLTGGRIWWITRCVGPPRNYLVTTMNKIIFESGVLYPLVMIVHLSIDNAFPENQVPIDTYPLIVLAAGIAPTLIIVRIRLGISTHDGDTMTQPPRSSQFMTSFQLTERSLYLSRPSTVTRPRPAIEVNQVKTPPRTLQAVQEV</sequence>